<dbReference type="SUPFAM" id="SSF50978">
    <property type="entry name" value="WD40 repeat-like"/>
    <property type="match status" value="1"/>
</dbReference>
<dbReference type="InterPro" id="IPR001680">
    <property type="entry name" value="WD40_rpt"/>
</dbReference>
<dbReference type="PROSITE" id="PS00678">
    <property type="entry name" value="WD_REPEATS_1"/>
    <property type="match status" value="1"/>
</dbReference>
<name>A0AAV4RL06_9ARAC</name>
<keyword evidence="2" id="KW-0677">Repeat</keyword>
<dbReference type="GO" id="GO:0032040">
    <property type="term" value="C:small-subunit processome"/>
    <property type="evidence" value="ECO:0007669"/>
    <property type="project" value="TreeGrafter"/>
</dbReference>
<evidence type="ECO:0000256" key="1">
    <source>
        <dbReference type="ARBA" id="ARBA00022574"/>
    </source>
</evidence>
<dbReference type="PROSITE" id="PS50294">
    <property type="entry name" value="WD_REPEATS_REGION"/>
    <property type="match status" value="1"/>
</dbReference>
<dbReference type="GO" id="GO:0034388">
    <property type="term" value="C:Pwp2p-containing subcomplex of 90S preribosome"/>
    <property type="evidence" value="ECO:0007669"/>
    <property type="project" value="TreeGrafter"/>
</dbReference>
<dbReference type="PROSITE" id="PS50082">
    <property type="entry name" value="WD_REPEATS_2"/>
    <property type="match status" value="1"/>
</dbReference>
<dbReference type="SMART" id="SM00320">
    <property type="entry name" value="WD40"/>
    <property type="match status" value="2"/>
</dbReference>
<comment type="caution">
    <text evidence="5">The sequence shown here is derived from an EMBL/GenBank/DDBJ whole genome shotgun (WGS) entry which is preliminary data.</text>
</comment>
<evidence type="ECO:0000256" key="2">
    <source>
        <dbReference type="ARBA" id="ARBA00022737"/>
    </source>
</evidence>
<dbReference type="PANTHER" id="PTHR22840:SF12">
    <property type="entry name" value="WD REPEAT-CONTAINING PROTEIN 36"/>
    <property type="match status" value="1"/>
</dbReference>
<protein>
    <submittedName>
        <fullName evidence="5">WD repeat-containing protein 36</fullName>
    </submittedName>
</protein>
<dbReference type="InterPro" id="IPR019775">
    <property type="entry name" value="WD40_repeat_CS"/>
</dbReference>
<reference evidence="5 6" key="1">
    <citation type="submission" date="2021-06" db="EMBL/GenBank/DDBJ databases">
        <title>Caerostris darwini draft genome.</title>
        <authorList>
            <person name="Kono N."/>
            <person name="Arakawa K."/>
        </authorList>
    </citation>
    <scope>NUCLEOTIDE SEQUENCE [LARGE SCALE GENOMIC DNA]</scope>
</reference>
<dbReference type="AlphaFoldDB" id="A0AAV4RL06"/>
<feature type="domain" description="WDR36/Utp21 N-terminal" evidence="4">
    <location>
        <begin position="36"/>
        <end position="151"/>
    </location>
</feature>
<organism evidence="5 6">
    <name type="scientific">Caerostris darwini</name>
    <dbReference type="NCBI Taxonomy" id="1538125"/>
    <lineage>
        <taxon>Eukaryota</taxon>
        <taxon>Metazoa</taxon>
        <taxon>Ecdysozoa</taxon>
        <taxon>Arthropoda</taxon>
        <taxon>Chelicerata</taxon>
        <taxon>Arachnida</taxon>
        <taxon>Araneae</taxon>
        <taxon>Araneomorphae</taxon>
        <taxon>Entelegynae</taxon>
        <taxon>Araneoidea</taxon>
        <taxon>Araneidae</taxon>
        <taxon>Caerostris</taxon>
    </lineage>
</organism>
<dbReference type="Pfam" id="PF25171">
    <property type="entry name" value="Beta-prop_WDR36-Utp21_1st"/>
    <property type="match status" value="1"/>
</dbReference>
<dbReference type="InterPro" id="IPR036322">
    <property type="entry name" value="WD40_repeat_dom_sf"/>
</dbReference>
<evidence type="ECO:0000313" key="5">
    <source>
        <dbReference type="EMBL" id="GIY21556.1"/>
    </source>
</evidence>
<dbReference type="GO" id="GO:0006364">
    <property type="term" value="P:rRNA processing"/>
    <property type="evidence" value="ECO:0007669"/>
    <property type="project" value="TreeGrafter"/>
</dbReference>
<dbReference type="InterPro" id="IPR059157">
    <property type="entry name" value="WDR36-Utp21_N"/>
</dbReference>
<sequence length="213" mass="23882">MVKSSKIFVGYRALGFVCNHVPLSLRYINRRNENLVVTAIGQSFHTYGCSKLDLLSVRGQHPGDISYLTSDAYLAYTACENIIYAWRRGTELKHTYKGPDENVVLLLPFGPHLIAVYEDNTVIIWDIKAEEISIEILFCNFIITTILHPSTAVLAIAMDNFVINLVDIESRQIIREFGDNAGNITDMTFSADFKWLIAAVADSSIKTWDISSG</sequence>
<proteinExistence type="predicted"/>
<gene>
    <name evidence="5" type="primary">X975_05020</name>
    <name evidence="5" type="ORF">CDAR_20201</name>
</gene>
<evidence type="ECO:0000313" key="6">
    <source>
        <dbReference type="Proteomes" id="UP001054837"/>
    </source>
</evidence>
<dbReference type="Pfam" id="PF00400">
    <property type="entry name" value="WD40"/>
    <property type="match status" value="1"/>
</dbReference>
<feature type="repeat" description="WD" evidence="3">
    <location>
        <begin position="177"/>
        <end position="213"/>
    </location>
</feature>
<dbReference type="EMBL" id="BPLQ01006316">
    <property type="protein sequence ID" value="GIY21556.1"/>
    <property type="molecule type" value="Genomic_DNA"/>
</dbReference>
<keyword evidence="1 3" id="KW-0853">WD repeat</keyword>
<evidence type="ECO:0000256" key="3">
    <source>
        <dbReference type="PROSITE-ProRule" id="PRU00221"/>
    </source>
</evidence>
<accession>A0AAV4RL06</accession>
<keyword evidence="6" id="KW-1185">Reference proteome</keyword>
<evidence type="ECO:0000259" key="4">
    <source>
        <dbReference type="Pfam" id="PF25171"/>
    </source>
</evidence>
<dbReference type="PANTHER" id="PTHR22840">
    <property type="entry name" value="WD REPEAT-CONTAINING PROTEIN 36"/>
    <property type="match status" value="1"/>
</dbReference>
<feature type="non-terminal residue" evidence="5">
    <location>
        <position position="213"/>
    </location>
</feature>
<dbReference type="InterPro" id="IPR015943">
    <property type="entry name" value="WD40/YVTN_repeat-like_dom_sf"/>
</dbReference>
<dbReference type="Gene3D" id="2.130.10.10">
    <property type="entry name" value="YVTN repeat-like/Quinoprotein amine dehydrogenase"/>
    <property type="match status" value="3"/>
</dbReference>
<dbReference type="Proteomes" id="UP001054837">
    <property type="component" value="Unassembled WGS sequence"/>
</dbReference>